<evidence type="ECO:0000259" key="2">
    <source>
        <dbReference type="Pfam" id="PF03126"/>
    </source>
</evidence>
<evidence type="ECO:0000313" key="4">
    <source>
        <dbReference type="Proteomes" id="UP000626092"/>
    </source>
</evidence>
<proteinExistence type="predicted"/>
<keyword evidence="4" id="KW-1185">Reference proteome</keyword>
<name>A0A834HAK2_RHOSS</name>
<feature type="region of interest" description="Disordered" evidence="1">
    <location>
        <begin position="56"/>
        <end position="79"/>
    </location>
</feature>
<sequence>MESGILVSRGKWNSGFVVILVKVSNQIGGYRRFRIAICIHSTDIYPRLGDFDGDHGYRKSKKHHQGGDSGDDSFGSDLYKDESDRQKLAERSLQEHAVKNVKDFSENIRIQFREAQEAEGFKQRAEIMLENKTTYKYLNVTWGNESSAAGWQMAMVSDSPPGKEEFDQWVREVEQSGSRMPSKADMLNEWMPYKLPTHLSTQLPL</sequence>
<feature type="domain" description="Plus3" evidence="2">
    <location>
        <begin position="123"/>
        <end position="173"/>
    </location>
</feature>
<dbReference type="Proteomes" id="UP000626092">
    <property type="component" value="Unassembled WGS sequence"/>
</dbReference>
<dbReference type="InterPro" id="IPR004343">
    <property type="entry name" value="Plus-3_dom"/>
</dbReference>
<dbReference type="AlphaFoldDB" id="A0A834HAK2"/>
<dbReference type="OrthoDB" id="166375at2759"/>
<organism evidence="3 4">
    <name type="scientific">Rhododendron simsii</name>
    <name type="common">Sims's rhododendron</name>
    <dbReference type="NCBI Taxonomy" id="118357"/>
    <lineage>
        <taxon>Eukaryota</taxon>
        <taxon>Viridiplantae</taxon>
        <taxon>Streptophyta</taxon>
        <taxon>Embryophyta</taxon>
        <taxon>Tracheophyta</taxon>
        <taxon>Spermatophyta</taxon>
        <taxon>Magnoliopsida</taxon>
        <taxon>eudicotyledons</taxon>
        <taxon>Gunneridae</taxon>
        <taxon>Pentapetalae</taxon>
        <taxon>asterids</taxon>
        <taxon>Ericales</taxon>
        <taxon>Ericaceae</taxon>
        <taxon>Ericoideae</taxon>
        <taxon>Rhodoreae</taxon>
        <taxon>Rhododendron</taxon>
    </lineage>
</organism>
<gene>
    <name evidence="3" type="ORF">RHSIM_Rhsim02G0125200</name>
</gene>
<dbReference type="Gene3D" id="3.90.70.200">
    <property type="entry name" value="Plus-3 domain"/>
    <property type="match status" value="1"/>
</dbReference>
<accession>A0A834HAK2</accession>
<comment type="caution">
    <text evidence="3">The sequence shown here is derived from an EMBL/GenBank/DDBJ whole genome shotgun (WGS) entry which is preliminary data.</text>
</comment>
<dbReference type="GO" id="GO:0003677">
    <property type="term" value="F:DNA binding"/>
    <property type="evidence" value="ECO:0007669"/>
    <property type="project" value="InterPro"/>
</dbReference>
<dbReference type="SUPFAM" id="SSF159042">
    <property type="entry name" value="Plus3-like"/>
    <property type="match status" value="1"/>
</dbReference>
<protein>
    <recommendedName>
        <fullName evidence="2">Plus3 domain-containing protein</fullName>
    </recommendedName>
</protein>
<evidence type="ECO:0000313" key="3">
    <source>
        <dbReference type="EMBL" id="KAF7150563.1"/>
    </source>
</evidence>
<dbReference type="EMBL" id="WJXA01000002">
    <property type="protein sequence ID" value="KAF7150563.1"/>
    <property type="molecule type" value="Genomic_DNA"/>
</dbReference>
<evidence type="ECO:0000256" key="1">
    <source>
        <dbReference type="SAM" id="MobiDB-lite"/>
    </source>
</evidence>
<reference evidence="3" key="1">
    <citation type="submission" date="2019-11" db="EMBL/GenBank/DDBJ databases">
        <authorList>
            <person name="Liu Y."/>
            <person name="Hou J."/>
            <person name="Li T.-Q."/>
            <person name="Guan C.-H."/>
            <person name="Wu X."/>
            <person name="Wu H.-Z."/>
            <person name="Ling F."/>
            <person name="Zhang R."/>
            <person name="Shi X.-G."/>
            <person name="Ren J.-P."/>
            <person name="Chen E.-F."/>
            <person name="Sun J.-M."/>
        </authorList>
    </citation>
    <scope>NUCLEOTIDE SEQUENCE</scope>
    <source>
        <strain evidence="3">Adult_tree_wgs_1</strain>
        <tissue evidence="3">Leaves</tissue>
    </source>
</reference>
<dbReference type="InterPro" id="IPR036128">
    <property type="entry name" value="Plus3-like_sf"/>
</dbReference>
<dbReference type="Pfam" id="PF03126">
    <property type="entry name" value="Plus-3"/>
    <property type="match status" value="1"/>
</dbReference>